<dbReference type="Proteomes" id="UP000053593">
    <property type="component" value="Unassembled WGS sequence"/>
</dbReference>
<protein>
    <submittedName>
        <fullName evidence="3">Uncharacterized protein</fullName>
    </submittedName>
</protein>
<feature type="compositionally biased region" description="Polar residues" evidence="1">
    <location>
        <begin position="315"/>
        <end position="328"/>
    </location>
</feature>
<evidence type="ECO:0000313" key="3">
    <source>
        <dbReference type="EMBL" id="KIK53002.1"/>
    </source>
</evidence>
<accession>A0A0D0C5E0</accession>
<name>A0A0D0C5E0_9AGAR</name>
<feature type="region of interest" description="Disordered" evidence="1">
    <location>
        <begin position="290"/>
        <end position="442"/>
    </location>
</feature>
<dbReference type="EMBL" id="KN834834">
    <property type="protein sequence ID" value="KIK53002.1"/>
    <property type="molecule type" value="Genomic_DNA"/>
</dbReference>
<dbReference type="HOGENOM" id="CLU_619722_0_0_1"/>
<feature type="chain" id="PRO_5002208160" evidence="2">
    <location>
        <begin position="26"/>
        <end position="442"/>
    </location>
</feature>
<evidence type="ECO:0000256" key="1">
    <source>
        <dbReference type="SAM" id="MobiDB-lite"/>
    </source>
</evidence>
<feature type="compositionally biased region" description="Polar residues" evidence="1">
    <location>
        <begin position="81"/>
        <end position="98"/>
    </location>
</feature>
<feature type="region of interest" description="Disordered" evidence="1">
    <location>
        <begin position="81"/>
        <end position="169"/>
    </location>
</feature>
<organism evidence="3 4">
    <name type="scientific">Collybiopsis luxurians FD-317 M1</name>
    <dbReference type="NCBI Taxonomy" id="944289"/>
    <lineage>
        <taxon>Eukaryota</taxon>
        <taxon>Fungi</taxon>
        <taxon>Dikarya</taxon>
        <taxon>Basidiomycota</taxon>
        <taxon>Agaricomycotina</taxon>
        <taxon>Agaricomycetes</taxon>
        <taxon>Agaricomycetidae</taxon>
        <taxon>Agaricales</taxon>
        <taxon>Marasmiineae</taxon>
        <taxon>Omphalotaceae</taxon>
        <taxon>Collybiopsis</taxon>
        <taxon>Collybiopsis luxurians</taxon>
    </lineage>
</organism>
<gene>
    <name evidence="3" type="ORF">GYMLUDRAFT_63899</name>
</gene>
<feature type="region of interest" description="Disordered" evidence="1">
    <location>
        <begin position="221"/>
        <end position="252"/>
    </location>
</feature>
<feature type="region of interest" description="Disordered" evidence="1">
    <location>
        <begin position="181"/>
        <end position="207"/>
    </location>
</feature>
<feature type="compositionally biased region" description="Low complexity" evidence="1">
    <location>
        <begin position="332"/>
        <end position="371"/>
    </location>
</feature>
<keyword evidence="2" id="KW-0732">Signal</keyword>
<keyword evidence="4" id="KW-1185">Reference proteome</keyword>
<feature type="compositionally biased region" description="Low complexity" evidence="1">
    <location>
        <begin position="396"/>
        <end position="427"/>
    </location>
</feature>
<proteinExistence type="predicted"/>
<sequence length="442" mass="44321">MHIRHSTITSLPLVILSLTFTLSSSFVVIGAPVSRGNINPIATVGLNNRIVHDSSDFHHELEARNHHSDADGIDLTIRDQTASSPHAQSHIPPSQQHPATAHQHQEQQPHTGAFAAAAQKEKEDHLTAVPPHGPEAKTSTTGEHHPEQKPASVALSSTSPNQSPPVPAAVNKGITATLHANTNTSTNHVGGPQLLPHPSPQNPTKDGKEAIAAGNVAAHPGAVDHGASAASSEHVLGQGEMSHSSGGGSGQSRAAAAVSALGNVLPNMLSSFTGAGIGASVGTAVGSDLPSESEIGVASSGEISGKKAEDAGRSTGDSGAAESSTLDDSMSSKETSATASESAQDDATASCTPTSTGSATSSSDAASATSTNNKRDVASTSISASEAIPTPTGCGSPTDNTDATASADSAASSTSTSSTSNATPSPTKRSTSRLRRRVLDPA</sequence>
<reference evidence="3 4" key="1">
    <citation type="submission" date="2014-04" db="EMBL/GenBank/DDBJ databases">
        <title>Evolutionary Origins and Diversification of the Mycorrhizal Mutualists.</title>
        <authorList>
            <consortium name="DOE Joint Genome Institute"/>
            <consortium name="Mycorrhizal Genomics Consortium"/>
            <person name="Kohler A."/>
            <person name="Kuo A."/>
            <person name="Nagy L.G."/>
            <person name="Floudas D."/>
            <person name="Copeland A."/>
            <person name="Barry K.W."/>
            <person name="Cichocki N."/>
            <person name="Veneault-Fourrey C."/>
            <person name="LaButti K."/>
            <person name="Lindquist E.A."/>
            <person name="Lipzen A."/>
            <person name="Lundell T."/>
            <person name="Morin E."/>
            <person name="Murat C."/>
            <person name="Riley R."/>
            <person name="Ohm R."/>
            <person name="Sun H."/>
            <person name="Tunlid A."/>
            <person name="Henrissat B."/>
            <person name="Grigoriev I.V."/>
            <person name="Hibbett D.S."/>
            <person name="Martin F."/>
        </authorList>
    </citation>
    <scope>NUCLEOTIDE SEQUENCE [LARGE SCALE GENOMIC DNA]</scope>
    <source>
        <strain evidence="3 4">FD-317 M1</strain>
    </source>
</reference>
<dbReference type="AlphaFoldDB" id="A0A0D0C5E0"/>
<evidence type="ECO:0000313" key="4">
    <source>
        <dbReference type="Proteomes" id="UP000053593"/>
    </source>
</evidence>
<evidence type="ECO:0000256" key="2">
    <source>
        <dbReference type="SAM" id="SignalP"/>
    </source>
</evidence>
<feature type="signal peptide" evidence="2">
    <location>
        <begin position="1"/>
        <end position="25"/>
    </location>
</feature>